<comment type="function">
    <text evidence="8">Transfers a GMP moiety from GTP to Mo-molybdopterin (Mo-MPT) cofactor (Moco or molybdenum cofactor) to form Mo-molybdopterin guanine dinucleotide (Mo-MGD) cofactor.</text>
</comment>
<evidence type="ECO:0000256" key="6">
    <source>
        <dbReference type="ARBA" id="ARBA00023134"/>
    </source>
</evidence>
<dbReference type="InterPro" id="IPR013482">
    <property type="entry name" value="Molybde_CF_guanTrfase"/>
</dbReference>
<dbReference type="SUPFAM" id="SSF53448">
    <property type="entry name" value="Nucleotide-diphospho-sugar transferases"/>
    <property type="match status" value="1"/>
</dbReference>
<reference evidence="10" key="2">
    <citation type="journal article" date="2022" name="Microbiol. Resour. Announc.">
        <title>Metagenome Sequencing to Explore Phylogenomics of Terrestrial Cyanobacteria.</title>
        <authorList>
            <person name="Ward R.D."/>
            <person name="Stajich J.E."/>
            <person name="Johansen J.R."/>
            <person name="Huntemann M."/>
            <person name="Clum A."/>
            <person name="Foster B."/>
            <person name="Foster B."/>
            <person name="Roux S."/>
            <person name="Palaniappan K."/>
            <person name="Varghese N."/>
            <person name="Mukherjee S."/>
            <person name="Reddy T.B.K."/>
            <person name="Daum C."/>
            <person name="Copeland A."/>
            <person name="Chen I.A."/>
            <person name="Ivanova N.N."/>
            <person name="Kyrpides N.C."/>
            <person name="Shapiro N."/>
            <person name="Eloe-Fadrosh E.A."/>
            <person name="Pietrasiak N."/>
        </authorList>
    </citation>
    <scope>NUCLEOTIDE SEQUENCE</scope>
    <source>
        <strain evidence="10">UHER 2000/2452</strain>
    </source>
</reference>
<dbReference type="PANTHER" id="PTHR19136:SF81">
    <property type="entry name" value="MOLYBDENUM COFACTOR GUANYLYLTRANSFERASE"/>
    <property type="match status" value="1"/>
</dbReference>
<comment type="similarity">
    <text evidence="8">Belongs to the MobA family.</text>
</comment>
<comment type="catalytic activity">
    <reaction evidence="8">
        <text>Mo-molybdopterin + GTP + H(+) = Mo-molybdopterin guanine dinucleotide + diphosphate</text>
        <dbReference type="Rhea" id="RHEA:34243"/>
        <dbReference type="ChEBI" id="CHEBI:15378"/>
        <dbReference type="ChEBI" id="CHEBI:33019"/>
        <dbReference type="ChEBI" id="CHEBI:37565"/>
        <dbReference type="ChEBI" id="CHEBI:71302"/>
        <dbReference type="ChEBI" id="CHEBI:71310"/>
        <dbReference type="EC" id="2.7.7.77"/>
    </reaction>
</comment>
<dbReference type="GO" id="GO:0061603">
    <property type="term" value="F:molybdenum cofactor guanylyltransferase activity"/>
    <property type="evidence" value="ECO:0007669"/>
    <property type="project" value="UniProtKB-EC"/>
</dbReference>
<comment type="domain">
    <text evidence="8">The N-terminal domain determines nucleotide recognition and specific binding, while the C-terminal domain determines the specific binding to the target protein.</text>
</comment>
<keyword evidence="7 8" id="KW-0501">Molybdenum cofactor biosynthesis</keyword>
<dbReference type="InterPro" id="IPR029044">
    <property type="entry name" value="Nucleotide-diphossugar_trans"/>
</dbReference>
<dbReference type="HAMAP" id="MF_00316">
    <property type="entry name" value="MobA"/>
    <property type="match status" value="1"/>
</dbReference>
<accession>A0A951UPQ8</accession>
<comment type="caution">
    <text evidence="10">The sequence shown here is derived from an EMBL/GenBank/DDBJ whole genome shotgun (WGS) entry which is preliminary data.</text>
</comment>
<dbReference type="InterPro" id="IPR025877">
    <property type="entry name" value="MobA-like_NTP_Trfase"/>
</dbReference>
<dbReference type="NCBIfam" id="NF002741">
    <property type="entry name" value="PRK02726.1"/>
    <property type="match status" value="1"/>
</dbReference>
<keyword evidence="6 8" id="KW-0342">GTP-binding</keyword>
<evidence type="ECO:0000259" key="9">
    <source>
        <dbReference type="Pfam" id="PF12804"/>
    </source>
</evidence>
<evidence type="ECO:0000256" key="8">
    <source>
        <dbReference type="HAMAP-Rule" id="MF_00316"/>
    </source>
</evidence>
<comment type="subcellular location">
    <subcellularLocation>
        <location evidence="8">Cytoplasm</location>
    </subcellularLocation>
</comment>
<evidence type="ECO:0000256" key="3">
    <source>
        <dbReference type="ARBA" id="ARBA00022723"/>
    </source>
</evidence>
<organism evidence="10 11">
    <name type="scientific">Drouetiella hepatica Uher 2000/2452</name>
    <dbReference type="NCBI Taxonomy" id="904376"/>
    <lineage>
        <taxon>Bacteria</taxon>
        <taxon>Bacillati</taxon>
        <taxon>Cyanobacteriota</taxon>
        <taxon>Cyanophyceae</taxon>
        <taxon>Oculatellales</taxon>
        <taxon>Oculatellaceae</taxon>
        <taxon>Drouetiella</taxon>
    </lineage>
</organism>
<dbReference type="PANTHER" id="PTHR19136">
    <property type="entry name" value="MOLYBDENUM COFACTOR GUANYLYLTRANSFERASE"/>
    <property type="match status" value="1"/>
</dbReference>
<protein>
    <recommendedName>
        <fullName evidence="8">Probable molybdenum cofactor guanylyltransferase</fullName>
        <shortName evidence="8">MoCo guanylyltransferase</shortName>
        <ecNumber evidence="8">2.7.7.77</ecNumber>
    </recommendedName>
    <alternativeName>
        <fullName evidence="8">GTP:molybdopterin guanylyltransferase</fullName>
    </alternativeName>
    <alternativeName>
        <fullName evidence="8">Mo-MPT guanylyltransferase</fullName>
    </alternativeName>
    <alternativeName>
        <fullName evidence="8">Molybdopterin guanylyltransferase</fullName>
    </alternativeName>
    <alternativeName>
        <fullName evidence="8">Molybdopterin-guanine dinucleotide synthase</fullName>
        <shortName evidence="8">MGD synthase</shortName>
    </alternativeName>
</protein>
<comment type="cofactor">
    <cofactor evidence="8">
        <name>Mg(2+)</name>
        <dbReference type="ChEBI" id="CHEBI:18420"/>
    </cofactor>
</comment>
<feature type="domain" description="MobA-like NTP transferase" evidence="9">
    <location>
        <begin position="10"/>
        <end position="170"/>
    </location>
</feature>
<dbReference type="AlphaFoldDB" id="A0A951UPQ8"/>
<keyword evidence="5 8" id="KW-0460">Magnesium</keyword>
<evidence type="ECO:0000256" key="2">
    <source>
        <dbReference type="ARBA" id="ARBA00022679"/>
    </source>
</evidence>
<evidence type="ECO:0000256" key="5">
    <source>
        <dbReference type="ARBA" id="ARBA00022842"/>
    </source>
</evidence>
<dbReference type="CDD" id="cd02503">
    <property type="entry name" value="MobA"/>
    <property type="match status" value="1"/>
</dbReference>
<feature type="binding site" evidence="8">
    <location>
        <position position="107"/>
    </location>
    <ligand>
        <name>GTP</name>
        <dbReference type="ChEBI" id="CHEBI:37565"/>
    </ligand>
</feature>
<keyword evidence="1 8" id="KW-0963">Cytoplasm</keyword>
<sequence length="224" mass="24860">MRYALTSLSAIVLAGGLSTRMGQDKALISIAGVPLLQRVCQIAMQCTDTVYVVSPWCDRYQSFLDQSIYLIQEVPAPGAANSQTPLKGFAQGLASVESDWVLLLACDLPQLKIDVLQDWMDSLASVNQEAIALLPKNPEGWWEPLCGFYRTDCLVNLEEFLEQGGRSFQGWLKSQTVQELVLLDETMLFNCNTLEDLNQLQSSGSTISQSHKFPEVNHLGLEKM</sequence>
<feature type="binding site" evidence="8">
    <location>
        <position position="25"/>
    </location>
    <ligand>
        <name>GTP</name>
        <dbReference type="ChEBI" id="CHEBI:37565"/>
    </ligand>
</feature>
<dbReference type="Proteomes" id="UP000757435">
    <property type="component" value="Unassembled WGS sequence"/>
</dbReference>
<evidence type="ECO:0000256" key="1">
    <source>
        <dbReference type="ARBA" id="ARBA00022490"/>
    </source>
</evidence>
<dbReference type="Gene3D" id="3.90.550.10">
    <property type="entry name" value="Spore Coat Polysaccharide Biosynthesis Protein SpsA, Chain A"/>
    <property type="match status" value="1"/>
</dbReference>
<comment type="caution">
    <text evidence="8">Lacks conserved residue(s) required for the propagation of feature annotation.</text>
</comment>
<evidence type="ECO:0000313" key="11">
    <source>
        <dbReference type="Proteomes" id="UP000757435"/>
    </source>
</evidence>
<keyword evidence="3 8" id="KW-0479">Metal-binding</keyword>
<dbReference type="GO" id="GO:0006777">
    <property type="term" value="P:Mo-molybdopterin cofactor biosynthetic process"/>
    <property type="evidence" value="ECO:0007669"/>
    <property type="project" value="UniProtKB-KW"/>
</dbReference>
<keyword evidence="4 8" id="KW-0547">Nucleotide-binding</keyword>
<keyword evidence="10" id="KW-0548">Nucleotidyltransferase</keyword>
<keyword evidence="2 8" id="KW-0808">Transferase</keyword>
<dbReference type="GO" id="GO:0046872">
    <property type="term" value="F:metal ion binding"/>
    <property type="evidence" value="ECO:0007669"/>
    <property type="project" value="UniProtKB-KW"/>
</dbReference>
<name>A0A951UPQ8_9CYAN</name>
<evidence type="ECO:0000313" key="10">
    <source>
        <dbReference type="EMBL" id="MBW4661732.1"/>
    </source>
</evidence>
<dbReference type="GO" id="GO:0005737">
    <property type="term" value="C:cytoplasm"/>
    <property type="evidence" value="ECO:0007669"/>
    <property type="project" value="UniProtKB-SubCell"/>
</dbReference>
<evidence type="ECO:0000256" key="7">
    <source>
        <dbReference type="ARBA" id="ARBA00023150"/>
    </source>
</evidence>
<feature type="binding site" evidence="8">
    <location>
        <position position="107"/>
    </location>
    <ligand>
        <name>Mg(2+)</name>
        <dbReference type="ChEBI" id="CHEBI:18420"/>
    </ligand>
</feature>
<dbReference type="GO" id="GO:0005525">
    <property type="term" value="F:GTP binding"/>
    <property type="evidence" value="ECO:0007669"/>
    <property type="project" value="UniProtKB-UniRule"/>
</dbReference>
<dbReference type="Pfam" id="PF12804">
    <property type="entry name" value="NTP_transf_3"/>
    <property type="match status" value="1"/>
</dbReference>
<proteinExistence type="inferred from homology"/>
<feature type="binding site" evidence="8">
    <location>
        <begin position="13"/>
        <end position="15"/>
    </location>
    <ligand>
        <name>GTP</name>
        <dbReference type="ChEBI" id="CHEBI:37565"/>
    </ligand>
</feature>
<gene>
    <name evidence="8" type="primary">mobA</name>
    <name evidence="10" type="ORF">KME15_23935</name>
</gene>
<dbReference type="EMBL" id="JAHHHD010000044">
    <property type="protein sequence ID" value="MBW4661732.1"/>
    <property type="molecule type" value="Genomic_DNA"/>
</dbReference>
<evidence type="ECO:0000256" key="4">
    <source>
        <dbReference type="ARBA" id="ARBA00022741"/>
    </source>
</evidence>
<dbReference type="EC" id="2.7.7.77" evidence="8"/>
<reference evidence="10" key="1">
    <citation type="submission" date="2021-05" db="EMBL/GenBank/DDBJ databases">
        <authorList>
            <person name="Pietrasiak N."/>
            <person name="Ward R."/>
            <person name="Stajich J.E."/>
            <person name="Kurbessoian T."/>
        </authorList>
    </citation>
    <scope>NUCLEOTIDE SEQUENCE</scope>
    <source>
        <strain evidence="10">UHER 2000/2452</strain>
    </source>
</reference>